<evidence type="ECO:0000256" key="7">
    <source>
        <dbReference type="PROSITE-ProRule" id="PRU00176"/>
    </source>
</evidence>
<dbReference type="SUPFAM" id="SSF63570">
    <property type="entry name" value="PABC (PABP) domain"/>
    <property type="match status" value="1"/>
</dbReference>
<protein>
    <recommendedName>
        <fullName evidence="8">Polyadenylate-binding protein</fullName>
        <shortName evidence="8">PABP</shortName>
    </recommendedName>
</protein>
<sequence>MSTQTETPAEQVPKATEAKEPTATKEGEAAAAAAEGGENAKDAGNFSGTSLYVGDLDPSVSEAQLYELFNQFGHVVSIRVCRDLITRRSLGYAYVNFSNVNDAKQAMEMLNYAPLNGKPMRIMYSQRDPSQRKSGVGNIFIKNLDKSIDNKELHDTFAQFGNITSAKIMSDGQGLSKGFGFVQFDTEEAAQKAIEKVHGKLLREKVVYVAPFVRRLDRSADKDGKFCNIYVKNIPEDMEEDKLKELFEQCGETTSVAIMKNAEGKSRGFGFINYEDPDHAGDAVDKFDGHQISEEKTLVVCRAQKKSEREAQLKAKFDQERKERAEKFAGANLYLKNLSDTVDDAQLRELFNEFGTIISCKIMRDPTGTSRGSGFVAFSSPEEATRAVTEMNGKMVKGKPLYVALAQRKEERQARLKAQFTARTGLPAGLQAGPGMQFAMPGQQMYFPPQVGMPPMPGQYPTMMRGPGGVPAGGVMPQQYFVPMMQGNRQQGRNRNRGPQQMGRGNPRRNPNMRNQGEPVAQEANATGGTASLAAQLAQATPDQQRVIIGEALYPLVEAQEAQAAAKVTGMLLEMDQAEVLHLVEDANALTSKVAEAMQVLRAAGQAPAE</sequence>
<evidence type="ECO:0000259" key="10">
    <source>
        <dbReference type="PROSITE" id="PS50102"/>
    </source>
</evidence>
<feature type="compositionally biased region" description="Low complexity" evidence="9">
    <location>
        <begin position="488"/>
        <end position="515"/>
    </location>
</feature>
<dbReference type="EMBL" id="CP151503">
    <property type="protein sequence ID" value="WZN60805.1"/>
    <property type="molecule type" value="Genomic_DNA"/>
</dbReference>
<name>A0AAX4P360_9CHLO</name>
<feature type="domain" description="RRM" evidence="10">
    <location>
        <begin position="49"/>
        <end position="127"/>
    </location>
</feature>
<dbReference type="SMART" id="SM00360">
    <property type="entry name" value="RRM"/>
    <property type="match status" value="4"/>
</dbReference>
<feature type="domain" description="RRM" evidence="10">
    <location>
        <begin position="137"/>
        <end position="214"/>
    </location>
</feature>
<dbReference type="SUPFAM" id="SSF54928">
    <property type="entry name" value="RNA-binding domain, RBD"/>
    <property type="match status" value="3"/>
</dbReference>
<comment type="function">
    <text evidence="8">Binds the poly(A) tail of mRNA.</text>
</comment>
<dbReference type="NCBIfam" id="TIGR01628">
    <property type="entry name" value="PABP-1234"/>
    <property type="match status" value="1"/>
</dbReference>
<keyword evidence="13" id="KW-1185">Reference proteome</keyword>
<dbReference type="CDD" id="cd12379">
    <property type="entry name" value="RRM2_I_PABPs"/>
    <property type="match status" value="1"/>
</dbReference>
<evidence type="ECO:0000256" key="6">
    <source>
        <dbReference type="ARBA" id="ARBA00022884"/>
    </source>
</evidence>
<dbReference type="Pfam" id="PF00658">
    <property type="entry name" value="MLLE"/>
    <property type="match status" value="1"/>
</dbReference>
<evidence type="ECO:0000256" key="1">
    <source>
        <dbReference type="ARBA" id="ARBA00004496"/>
    </source>
</evidence>
<dbReference type="InterPro" id="IPR034364">
    <property type="entry name" value="PABP_RRM1"/>
</dbReference>
<dbReference type="SMART" id="SM00517">
    <property type="entry name" value="PolyA"/>
    <property type="match status" value="1"/>
</dbReference>
<dbReference type="Pfam" id="PF00076">
    <property type="entry name" value="RRM_1"/>
    <property type="match status" value="4"/>
</dbReference>
<organism evidence="12 13">
    <name type="scientific">Chloropicon roscoffensis</name>
    <dbReference type="NCBI Taxonomy" id="1461544"/>
    <lineage>
        <taxon>Eukaryota</taxon>
        <taxon>Viridiplantae</taxon>
        <taxon>Chlorophyta</taxon>
        <taxon>Chloropicophyceae</taxon>
        <taxon>Chloropicales</taxon>
        <taxon>Chloropicaceae</taxon>
        <taxon>Chloropicon</taxon>
    </lineage>
</organism>
<feature type="domain" description="RRM" evidence="10">
    <location>
        <begin position="227"/>
        <end position="305"/>
    </location>
</feature>
<keyword evidence="6 7" id="KW-0694">RNA-binding</keyword>
<dbReference type="Gene3D" id="1.10.1900.10">
    <property type="entry name" value="c-terminal domain of poly(a) binding protein"/>
    <property type="match status" value="1"/>
</dbReference>
<dbReference type="InterPro" id="IPR036053">
    <property type="entry name" value="PABP-dom"/>
</dbReference>
<evidence type="ECO:0000313" key="13">
    <source>
        <dbReference type="Proteomes" id="UP001472866"/>
    </source>
</evidence>
<keyword evidence="3 8" id="KW-0963">Cytoplasm</keyword>
<keyword evidence="5" id="KW-0810">Translation regulation</keyword>
<dbReference type="InterPro" id="IPR002004">
    <property type="entry name" value="PABP_HYD_C"/>
</dbReference>
<dbReference type="GO" id="GO:0006417">
    <property type="term" value="P:regulation of translation"/>
    <property type="evidence" value="ECO:0007669"/>
    <property type="project" value="UniProtKB-KW"/>
</dbReference>
<dbReference type="FunFam" id="3.30.70.330:FF:000003">
    <property type="entry name" value="Polyadenylate-binding protein"/>
    <property type="match status" value="1"/>
</dbReference>
<gene>
    <name evidence="12" type="ORF">HKI87_03g23390</name>
</gene>
<dbReference type="CDD" id="cd12378">
    <property type="entry name" value="RRM1_I_PABPs"/>
    <property type="match status" value="1"/>
</dbReference>
<dbReference type="GO" id="GO:0005737">
    <property type="term" value="C:cytoplasm"/>
    <property type="evidence" value="ECO:0007669"/>
    <property type="project" value="UniProtKB-SubCell"/>
</dbReference>
<dbReference type="SMART" id="SM00361">
    <property type="entry name" value="RRM_1"/>
    <property type="match status" value="4"/>
</dbReference>
<dbReference type="PROSITE" id="PS51309">
    <property type="entry name" value="PABC"/>
    <property type="match status" value="1"/>
</dbReference>
<evidence type="ECO:0000259" key="11">
    <source>
        <dbReference type="PROSITE" id="PS51309"/>
    </source>
</evidence>
<comment type="subcellular location">
    <subcellularLocation>
        <location evidence="1 8">Cytoplasm</location>
    </subcellularLocation>
</comment>
<dbReference type="FunFam" id="3.30.70.330:FF:000217">
    <property type="entry name" value="Polyadenylate-binding protein"/>
    <property type="match status" value="1"/>
</dbReference>
<dbReference type="InterPro" id="IPR006515">
    <property type="entry name" value="PABP_1234"/>
</dbReference>
<comment type="similarity">
    <text evidence="2 8">Belongs to the polyadenylate-binding protein type-1 family.</text>
</comment>
<accession>A0AAX4P360</accession>
<dbReference type="InterPro" id="IPR035979">
    <property type="entry name" value="RBD_domain_sf"/>
</dbReference>
<evidence type="ECO:0000313" key="12">
    <source>
        <dbReference type="EMBL" id="WZN60805.1"/>
    </source>
</evidence>
<proteinExistence type="inferred from homology"/>
<feature type="compositionally biased region" description="Basic and acidic residues" evidence="9">
    <location>
        <begin position="16"/>
        <end position="28"/>
    </location>
</feature>
<dbReference type="Proteomes" id="UP001472866">
    <property type="component" value="Chromosome 03"/>
</dbReference>
<dbReference type="PROSITE" id="PS50102">
    <property type="entry name" value="RRM"/>
    <property type="match status" value="4"/>
</dbReference>
<evidence type="ECO:0000256" key="4">
    <source>
        <dbReference type="ARBA" id="ARBA00022737"/>
    </source>
</evidence>
<dbReference type="FunFam" id="3.30.70.330:FF:000648">
    <property type="entry name" value="Polyadenylate-binding protein"/>
    <property type="match status" value="1"/>
</dbReference>
<dbReference type="AlphaFoldDB" id="A0AAX4P360"/>
<evidence type="ECO:0000256" key="3">
    <source>
        <dbReference type="ARBA" id="ARBA00022490"/>
    </source>
</evidence>
<keyword evidence="4" id="KW-0677">Repeat</keyword>
<dbReference type="PANTHER" id="PTHR24012">
    <property type="entry name" value="RNA BINDING PROTEIN"/>
    <property type="match status" value="1"/>
</dbReference>
<dbReference type="InterPro" id="IPR000504">
    <property type="entry name" value="RRM_dom"/>
</dbReference>
<reference evidence="12 13" key="1">
    <citation type="submission" date="2024-03" db="EMBL/GenBank/DDBJ databases">
        <title>Complete genome sequence of the green alga Chloropicon roscoffensis RCC1871.</title>
        <authorList>
            <person name="Lemieux C."/>
            <person name="Pombert J.-F."/>
            <person name="Otis C."/>
            <person name="Turmel M."/>
        </authorList>
    </citation>
    <scope>NUCLEOTIDE SEQUENCE [LARGE SCALE GENOMIC DNA]</scope>
    <source>
        <strain evidence="12 13">RCC1871</strain>
    </source>
</reference>
<feature type="domain" description="PABC" evidence="11">
    <location>
        <begin position="529"/>
        <end position="606"/>
    </location>
</feature>
<dbReference type="CDD" id="cd12381">
    <property type="entry name" value="RRM4_I_PABPs"/>
    <property type="match status" value="1"/>
</dbReference>
<evidence type="ECO:0000256" key="2">
    <source>
        <dbReference type="ARBA" id="ARBA00008557"/>
    </source>
</evidence>
<evidence type="ECO:0000256" key="9">
    <source>
        <dbReference type="SAM" id="MobiDB-lite"/>
    </source>
</evidence>
<feature type="region of interest" description="Disordered" evidence="9">
    <location>
        <begin position="1"/>
        <end position="41"/>
    </location>
</feature>
<dbReference type="InterPro" id="IPR012677">
    <property type="entry name" value="Nucleotide-bd_a/b_plait_sf"/>
</dbReference>
<dbReference type="GO" id="GO:0003723">
    <property type="term" value="F:RNA binding"/>
    <property type="evidence" value="ECO:0007669"/>
    <property type="project" value="UniProtKB-UniRule"/>
</dbReference>
<feature type="region of interest" description="Disordered" evidence="9">
    <location>
        <begin position="488"/>
        <end position="516"/>
    </location>
</feature>
<feature type="domain" description="RRM" evidence="10">
    <location>
        <begin position="331"/>
        <end position="408"/>
    </location>
</feature>
<evidence type="ECO:0000256" key="8">
    <source>
        <dbReference type="RuleBase" id="RU362004"/>
    </source>
</evidence>
<dbReference type="InterPro" id="IPR003954">
    <property type="entry name" value="RRM_euk-type"/>
</dbReference>
<dbReference type="Gene3D" id="3.30.70.330">
    <property type="match status" value="4"/>
</dbReference>
<evidence type="ECO:0000256" key="5">
    <source>
        <dbReference type="ARBA" id="ARBA00022845"/>
    </source>
</evidence>
<dbReference type="InterPro" id="IPR045305">
    <property type="entry name" value="RRM2_I_PABPs"/>
</dbReference>